<dbReference type="KEGG" id="bgh:BDBG_08094"/>
<feature type="compositionally biased region" description="Basic and acidic residues" evidence="1">
    <location>
        <begin position="35"/>
        <end position="55"/>
    </location>
</feature>
<sequence length="429" mass="47533">MKCEYSPQQVRGSSQLSSSEWDELPDRLGIEHLLEKFTLPRDESPRSPRHDEDHLGAAGHRNGPTEGAQFGAHSVMNHHANGSGSFASAPIASTEVKQEEAEPLLFDGNPFGYTFALHSGFNNNTSSSTQNFPTEQRVDASLIDPQIIGTSSVGGSPKPRPARVLQSSAQHIMPSTTATMRDEIPGTGSFQCTSSYENTRSSSVFSVFSADTTSAYPTPSSDSPSRSSSSFPQHPAGHTTMEAGNPLLTAADLLLQQPFHHFSDIMKFHVPAQTERFLTSIEMLTTQARESMFLLHRQHELAFTFYIHIQSLEHNFRLHQWGEYLDNMRFQCVNIRDGLIGALKNICWGFAEWMGVYKDELPCGIVLRARDALRQASELKAMIDRFAYPTWQEMVAKEAVIEQPANISGLEADQLFGDFVNGDGVMPNH</sequence>
<feature type="region of interest" description="Disordered" evidence="1">
    <location>
        <begin position="215"/>
        <end position="243"/>
    </location>
</feature>
<protein>
    <submittedName>
        <fullName evidence="2">Uncharacterized protein</fullName>
    </submittedName>
</protein>
<feature type="region of interest" description="Disordered" evidence="1">
    <location>
        <begin position="1"/>
        <end position="23"/>
    </location>
</feature>
<name>A0A179UXJ2_BLAGS</name>
<dbReference type="Proteomes" id="UP000002038">
    <property type="component" value="Unassembled WGS sequence"/>
</dbReference>
<organism evidence="2 3">
    <name type="scientific">Blastomyces gilchristii (strain SLH14081)</name>
    <name type="common">Blastomyces dermatitidis</name>
    <dbReference type="NCBI Taxonomy" id="559298"/>
    <lineage>
        <taxon>Eukaryota</taxon>
        <taxon>Fungi</taxon>
        <taxon>Dikarya</taxon>
        <taxon>Ascomycota</taxon>
        <taxon>Pezizomycotina</taxon>
        <taxon>Eurotiomycetes</taxon>
        <taxon>Eurotiomycetidae</taxon>
        <taxon>Onygenales</taxon>
        <taxon>Ajellomycetaceae</taxon>
        <taxon>Blastomyces</taxon>
    </lineage>
</organism>
<feature type="compositionally biased region" description="Low complexity" evidence="1">
    <location>
        <begin position="217"/>
        <end position="235"/>
    </location>
</feature>
<feature type="region of interest" description="Disordered" evidence="1">
    <location>
        <begin position="35"/>
        <end position="70"/>
    </location>
</feature>
<accession>A0A179UXJ2</accession>
<dbReference type="AlphaFoldDB" id="A0A179UXJ2"/>
<dbReference type="OrthoDB" id="4184507at2759"/>
<keyword evidence="3" id="KW-1185">Reference proteome</keyword>
<reference evidence="3" key="1">
    <citation type="journal article" date="2015" name="PLoS Genet.">
        <title>The dynamic genome and transcriptome of the human fungal pathogen Blastomyces and close relative Emmonsia.</title>
        <authorList>
            <person name="Munoz J.F."/>
            <person name="Gauthier G.M."/>
            <person name="Desjardins C.A."/>
            <person name="Gallo J.E."/>
            <person name="Holder J."/>
            <person name="Sullivan T.D."/>
            <person name="Marty A.J."/>
            <person name="Carmen J.C."/>
            <person name="Chen Z."/>
            <person name="Ding L."/>
            <person name="Gujja S."/>
            <person name="Magrini V."/>
            <person name="Misas E."/>
            <person name="Mitreva M."/>
            <person name="Priest M."/>
            <person name="Saif S."/>
            <person name="Whiston E.A."/>
            <person name="Young S."/>
            <person name="Zeng Q."/>
            <person name="Goldman W.E."/>
            <person name="Mardis E.R."/>
            <person name="Taylor J.W."/>
            <person name="McEwen J.G."/>
            <person name="Clay O.K."/>
            <person name="Klein B.S."/>
            <person name="Cuomo C.A."/>
        </authorList>
    </citation>
    <scope>NUCLEOTIDE SEQUENCE [LARGE SCALE GENOMIC DNA]</scope>
    <source>
        <strain evidence="3">SLH14081</strain>
    </source>
</reference>
<dbReference type="GeneID" id="8501986"/>
<evidence type="ECO:0000313" key="3">
    <source>
        <dbReference type="Proteomes" id="UP000002038"/>
    </source>
</evidence>
<dbReference type="VEuPathDB" id="FungiDB:BDBG_08094"/>
<proteinExistence type="predicted"/>
<feature type="compositionally biased region" description="Polar residues" evidence="1">
    <location>
        <begin position="1"/>
        <end position="19"/>
    </location>
</feature>
<dbReference type="EMBL" id="GG657469">
    <property type="protein sequence ID" value="OAT12794.1"/>
    <property type="molecule type" value="Genomic_DNA"/>
</dbReference>
<evidence type="ECO:0000313" key="2">
    <source>
        <dbReference type="EMBL" id="OAT12794.1"/>
    </source>
</evidence>
<evidence type="ECO:0000256" key="1">
    <source>
        <dbReference type="SAM" id="MobiDB-lite"/>
    </source>
</evidence>
<gene>
    <name evidence="2" type="ORF">BDBG_08094</name>
</gene>
<dbReference type="RefSeq" id="XP_031580554.1">
    <property type="nucleotide sequence ID" value="XM_031723406.1"/>
</dbReference>